<reference evidence="1 2" key="1">
    <citation type="submission" date="2018-03" db="EMBL/GenBank/DDBJ databases">
        <title>The complete genome of bacterial strain SGAir0260.</title>
        <authorList>
            <person name="Schuster S.C."/>
        </authorList>
    </citation>
    <scope>NUCLEOTIDE SEQUENCE [LARGE SCALE GENOMIC DNA]</scope>
    <source>
        <strain evidence="1 2">SGAir0260</strain>
    </source>
</reference>
<dbReference type="Proteomes" id="UP000464780">
    <property type="component" value="Chromosome"/>
</dbReference>
<accession>A0AB73UE74</accession>
<organism evidence="1 2">
    <name type="scientific">Bacillus cereus</name>
    <dbReference type="NCBI Taxonomy" id="1396"/>
    <lineage>
        <taxon>Bacteria</taxon>
        <taxon>Bacillati</taxon>
        <taxon>Bacillota</taxon>
        <taxon>Bacilli</taxon>
        <taxon>Bacillales</taxon>
        <taxon>Bacillaceae</taxon>
        <taxon>Bacillus</taxon>
        <taxon>Bacillus cereus group</taxon>
    </lineage>
</organism>
<dbReference type="Gene3D" id="3.80.10.10">
    <property type="entry name" value="Ribonuclease Inhibitor"/>
    <property type="match status" value="1"/>
</dbReference>
<protein>
    <submittedName>
        <fullName evidence="1">Leucine-rich repeat domain-containing protein</fullName>
    </submittedName>
</protein>
<evidence type="ECO:0000313" key="1">
    <source>
        <dbReference type="EMBL" id="QHV42439.1"/>
    </source>
</evidence>
<dbReference type="InterPro" id="IPR032675">
    <property type="entry name" value="LRR_dom_sf"/>
</dbReference>
<proteinExistence type="predicted"/>
<evidence type="ECO:0000313" key="2">
    <source>
        <dbReference type="Proteomes" id="UP000464780"/>
    </source>
</evidence>
<dbReference type="SUPFAM" id="SSF52047">
    <property type="entry name" value="RNI-like"/>
    <property type="match status" value="1"/>
</dbReference>
<name>A0AB73UE74_BACCE</name>
<dbReference type="AlphaFoldDB" id="A0AB73UE74"/>
<dbReference type="RefSeq" id="WP_097998869.1">
    <property type="nucleotide sequence ID" value="NZ_CP028009.1"/>
</dbReference>
<gene>
    <name evidence="1" type="ORF">C1N66_04270</name>
</gene>
<dbReference type="EMBL" id="CP028009">
    <property type="protein sequence ID" value="QHV42439.1"/>
    <property type="molecule type" value="Genomic_DNA"/>
</dbReference>
<sequence>MFPLGKQPKVTRDLVGVNNDVQKLSVDGKTKNIELLGKLKIKELWVFAVNQKQFDRIMMHVNPELLYVYEMRVENLSTLQMMSNLREVYLCWNTKNTDLWNFSYNKNLTYLLIEDFSKLEDLTPIKDGENLGGFYLGGGTTKALNVKTLEPIGDLVRLNELTLMNIKVQDHSLEPLMNLKGLKKLNLSNQFPMEEYAKLSVVLQNTECEFFKPYVRMEPTEGKDIMMIGRKRPFLNSKIDAEKIRKYEQEFKKVQEEFIGGIKEI</sequence>